<gene>
    <name evidence="6" type="ORF">Cenrod_0235</name>
</gene>
<dbReference type="PATRIC" id="fig|946483.4.peg.233"/>
<feature type="domain" description="CHAT" evidence="5">
    <location>
        <begin position="990"/>
        <end position="1284"/>
    </location>
</feature>
<dbReference type="InterPro" id="IPR019734">
    <property type="entry name" value="TPR_rpt"/>
</dbReference>
<feature type="repeat" description="TPR" evidence="3">
    <location>
        <begin position="272"/>
        <end position="305"/>
    </location>
</feature>
<dbReference type="PROSITE" id="PS50005">
    <property type="entry name" value="TPR"/>
    <property type="match status" value="3"/>
</dbReference>
<keyword evidence="2 3" id="KW-0802">TPR repeat</keyword>
<feature type="chain" id="PRO_5004662983" evidence="4">
    <location>
        <begin position="25"/>
        <end position="1286"/>
    </location>
</feature>
<dbReference type="Proteomes" id="UP000017184">
    <property type="component" value="Chromosome"/>
</dbReference>
<evidence type="ECO:0000256" key="2">
    <source>
        <dbReference type="ARBA" id="ARBA00022803"/>
    </source>
</evidence>
<evidence type="ECO:0000256" key="1">
    <source>
        <dbReference type="ARBA" id="ARBA00022737"/>
    </source>
</evidence>
<organism evidence="6 7">
    <name type="scientific">Candidatus Symbiobacter mobilis CR</name>
    <dbReference type="NCBI Taxonomy" id="946483"/>
    <lineage>
        <taxon>Bacteria</taxon>
        <taxon>Pseudomonadati</taxon>
        <taxon>Pseudomonadota</taxon>
        <taxon>Betaproteobacteria</taxon>
        <taxon>Burkholderiales</taxon>
        <taxon>Comamonadaceae</taxon>
    </lineage>
</organism>
<evidence type="ECO:0000313" key="7">
    <source>
        <dbReference type="Proteomes" id="UP000017184"/>
    </source>
</evidence>
<feature type="repeat" description="TPR" evidence="3">
    <location>
        <begin position="561"/>
        <end position="594"/>
    </location>
</feature>
<feature type="repeat" description="TPR" evidence="3">
    <location>
        <begin position="645"/>
        <end position="678"/>
    </location>
</feature>
<dbReference type="KEGG" id="cbx:Cenrod_0235"/>
<dbReference type="STRING" id="946483.Cenrod_0235"/>
<protein>
    <submittedName>
        <fullName evidence="6">TPR repeat protein</fullName>
    </submittedName>
</protein>
<sequence length="1286" mass="141355">MKSGYLTSTAILLAAWLMGAQALAQAGEASKAPLGEPKVLYVLDAIANNTTAQKSDGVTLVMVSEDGQHFRALGGFHSKALFGRMDALGAKAACPPQVTDMATSCFGFDGTLHLGNDGSGFPADTRAGLHLSVRLKDGKGTGDFQIAPVGELLPQAQHGTLELPQSRTEPQASLQLAHSLHLGAEHDAAFSVEERLLSRYPDNADIYWQRGRWLGKLKRETEAIADLRRVTALKPDFADAWGQLGWFLLLQQNGKAAQEACIKAQTLKPDSYAWTVNLGHTYLLQGDRETAYVWYKKILPLIPDEASLTSGPLADFELFIQKGWQVEPSRTAKDWFTVHGQAAIASNAEIDRLNSEGIKLHQAGQYAAALVPTQRALAISEKANGPEHPLTCTSLNNLALLHQAMGQYARAEPLLVRALAISEKTNGPEHPTTGMSMNNLAKLYQDMGQYYARAETLLVRALAISEKINGQEHPTTGMSLNNLADLYQHMGQYARAEPLYVHALAISEKANGPEHPSTGTSLNNLALLYQHMGQYARAEPLYVRALAILEKAIGPEHHETGSVLSNLATLYQDMGQYARAESLYVRALAISEKAEGPEHPSTGTILNNLAELYRTMGQYARSEPFYVRALAISEKAEGPEHPLTGTSLNNLALLYHVQGRFDDALPLYERALAISEKSQGPEHASTGRQLNNLAGLYESMGQYARAEPLYLRAWRIASTAATPELSWTVQDNLSRFYTPSHPELAIWYGKQAVNTLQTVRSTNTALDTATQKSFLDKNESTYKKLADLLFAQGRLAEGQQVLAMLKEAEYFDFIQRNNPTDPRTTRVVCTGHEQPWCQRYEQISNQLAAIGKEHESLRKKAKDDPASLTAEEQARKTQLESDLEVARKAYDAFMVALKREFTQNASADRLQDFGEKNLASLRALQGTLRDLGHGAVTLHYLMTDKRLWILLTTPTVQIQRESPISEADLNRQIGHYREAIKRRDPNIKTLGKALYDLLIAPVAADLQQAGAQTLMLSLDGAMRYLPMAALYDGEHYLSQRYRLAMYTSAAKDKLKDKPQTTWTLAGFGLTQKIKHFAELPSVKSELEGILQNMSGHIKLDGDFTAQAFKIGLESEPPVVHLASHFVFQPGNETHSFLLMGDGSELSLQSIKDGYQFINLDLLTLSACETAVGGGKDENGREVEGFGALAQNQGAKGVIATLWSVADQSTGQFMQLFYGYRQHNPGITKAQALQMAQQAFIEGRVGPALAEVSRGATRIGSVKSAAAVNTTDHPYYWAPFILMGNWL</sequence>
<dbReference type="Pfam" id="PF13374">
    <property type="entry name" value="TPR_10"/>
    <property type="match status" value="3"/>
</dbReference>
<dbReference type="eggNOG" id="COG4995">
    <property type="taxonomic scope" value="Bacteria"/>
</dbReference>
<keyword evidence="7" id="KW-1185">Reference proteome</keyword>
<dbReference type="RefSeq" id="WP_022771185.1">
    <property type="nucleotide sequence ID" value="NC_022576.1"/>
</dbReference>
<dbReference type="SUPFAM" id="SSF48452">
    <property type="entry name" value="TPR-like"/>
    <property type="match status" value="3"/>
</dbReference>
<dbReference type="Pfam" id="PF13181">
    <property type="entry name" value="TPR_8"/>
    <property type="match status" value="1"/>
</dbReference>
<dbReference type="PRINTS" id="PR00381">
    <property type="entry name" value="KINESINLIGHT"/>
</dbReference>
<dbReference type="PANTHER" id="PTHR45641:SF19">
    <property type="entry name" value="NEPHROCYSTIN-3"/>
    <property type="match status" value="1"/>
</dbReference>
<reference evidence="6 7" key="1">
    <citation type="journal article" date="2013" name="Genome Biol.">
        <title>Genomic analysis reveals key aspects of prokaryotic symbiosis in the phototrophic consortium "Chlorochromatium aggregatum".</title>
        <authorList>
            <person name="Liu Z."/>
            <person name="Muller J."/>
            <person name="Li T."/>
            <person name="Alvey R.M."/>
            <person name="Vogl K."/>
            <person name="Frigaard N.U."/>
            <person name="Rockwell N.C."/>
            <person name="Boyd E.S."/>
            <person name="Tomsho L.P."/>
            <person name="Schuster S.C."/>
            <person name="Henke P."/>
            <person name="Rohde M."/>
            <person name="Overmann J."/>
            <person name="Bryant D.A."/>
        </authorList>
    </citation>
    <scope>NUCLEOTIDE SEQUENCE [LARGE SCALE GENOMIC DNA]</scope>
    <source>
        <strain evidence="6">CR</strain>
    </source>
</reference>
<dbReference type="Gene3D" id="1.25.40.10">
    <property type="entry name" value="Tetratricopeptide repeat domain"/>
    <property type="match status" value="4"/>
</dbReference>
<evidence type="ECO:0000313" key="6">
    <source>
        <dbReference type="EMBL" id="AGX86362.1"/>
    </source>
</evidence>
<dbReference type="Pfam" id="PF12770">
    <property type="entry name" value="CHAT"/>
    <property type="match status" value="1"/>
</dbReference>
<dbReference type="PANTHER" id="PTHR45641">
    <property type="entry name" value="TETRATRICOPEPTIDE REPEAT PROTEIN (AFU_ORTHOLOGUE AFUA_6G03870)"/>
    <property type="match status" value="1"/>
</dbReference>
<dbReference type="InterPro" id="IPR024983">
    <property type="entry name" value="CHAT_dom"/>
</dbReference>
<feature type="signal peptide" evidence="4">
    <location>
        <begin position="1"/>
        <end position="24"/>
    </location>
</feature>
<keyword evidence="1" id="KW-0677">Repeat</keyword>
<dbReference type="OrthoDB" id="9771112at2"/>
<accession>U5N4W9</accession>
<keyword evidence="4" id="KW-0732">Signal</keyword>
<name>U5N4W9_9BURK</name>
<dbReference type="Pfam" id="PF13424">
    <property type="entry name" value="TPR_12"/>
    <property type="match status" value="3"/>
</dbReference>
<dbReference type="HOGENOM" id="CLU_262612_0_0_4"/>
<dbReference type="EMBL" id="CP004885">
    <property type="protein sequence ID" value="AGX86362.1"/>
    <property type="molecule type" value="Genomic_DNA"/>
</dbReference>
<dbReference type="SMART" id="SM00028">
    <property type="entry name" value="TPR"/>
    <property type="match status" value="12"/>
</dbReference>
<proteinExistence type="predicted"/>
<evidence type="ECO:0000256" key="3">
    <source>
        <dbReference type="PROSITE-ProRule" id="PRU00339"/>
    </source>
</evidence>
<dbReference type="eggNOG" id="COG0457">
    <property type="taxonomic scope" value="Bacteria"/>
</dbReference>
<evidence type="ECO:0000259" key="5">
    <source>
        <dbReference type="Pfam" id="PF12770"/>
    </source>
</evidence>
<dbReference type="InterPro" id="IPR011990">
    <property type="entry name" value="TPR-like_helical_dom_sf"/>
</dbReference>
<evidence type="ECO:0000256" key="4">
    <source>
        <dbReference type="SAM" id="SignalP"/>
    </source>
</evidence>